<dbReference type="Proteomes" id="UP000012073">
    <property type="component" value="Unassembled WGS sequence"/>
</dbReference>
<dbReference type="GeneID" id="17324880"/>
<proteinExistence type="predicted"/>
<reference evidence="2" key="1">
    <citation type="journal article" date="2013" name="Proc. Natl. Acad. Sci. U.S.A.">
        <title>Genome structure and metabolic features in the red seaweed Chondrus crispus shed light on evolution of the Archaeplastida.</title>
        <authorList>
            <person name="Collen J."/>
            <person name="Porcel B."/>
            <person name="Carre W."/>
            <person name="Ball S.G."/>
            <person name="Chaparro C."/>
            <person name="Tonon T."/>
            <person name="Barbeyron T."/>
            <person name="Michel G."/>
            <person name="Noel B."/>
            <person name="Valentin K."/>
            <person name="Elias M."/>
            <person name="Artiguenave F."/>
            <person name="Arun A."/>
            <person name="Aury J.M."/>
            <person name="Barbosa-Neto J.F."/>
            <person name="Bothwell J.H."/>
            <person name="Bouget F.Y."/>
            <person name="Brillet L."/>
            <person name="Cabello-Hurtado F."/>
            <person name="Capella-Gutierrez S."/>
            <person name="Charrier B."/>
            <person name="Cladiere L."/>
            <person name="Cock J.M."/>
            <person name="Coelho S.M."/>
            <person name="Colleoni C."/>
            <person name="Czjzek M."/>
            <person name="Da Silva C."/>
            <person name="Delage L."/>
            <person name="Denoeud F."/>
            <person name="Deschamps P."/>
            <person name="Dittami S.M."/>
            <person name="Gabaldon T."/>
            <person name="Gachon C.M."/>
            <person name="Groisillier A."/>
            <person name="Herve C."/>
            <person name="Jabbari K."/>
            <person name="Katinka M."/>
            <person name="Kloareg B."/>
            <person name="Kowalczyk N."/>
            <person name="Labadie K."/>
            <person name="Leblanc C."/>
            <person name="Lopez P.J."/>
            <person name="McLachlan D.H."/>
            <person name="Meslet-Cladiere L."/>
            <person name="Moustafa A."/>
            <person name="Nehr Z."/>
            <person name="Nyvall Collen P."/>
            <person name="Panaud O."/>
            <person name="Partensky F."/>
            <person name="Poulain J."/>
            <person name="Rensing S.A."/>
            <person name="Rousvoal S."/>
            <person name="Samson G."/>
            <person name="Symeonidi A."/>
            <person name="Weissenbach J."/>
            <person name="Zambounis A."/>
            <person name="Wincker P."/>
            <person name="Boyen C."/>
        </authorList>
    </citation>
    <scope>NUCLEOTIDE SEQUENCE [LARGE SCALE GENOMIC DNA]</scope>
    <source>
        <strain evidence="2">cv. Stackhouse</strain>
    </source>
</reference>
<evidence type="ECO:0000313" key="1">
    <source>
        <dbReference type="EMBL" id="CDF37345.1"/>
    </source>
</evidence>
<dbReference type="Gramene" id="CDF37345">
    <property type="protein sequence ID" value="CDF37345"/>
    <property type="gene ID" value="CHC_T00005489001"/>
</dbReference>
<sequence>MRNPQFLDDSCKYVQVDDEKGAKTKRFWFQLHGREIERAHLVAWYITVSMGPHNRNNFIAAQHSARELAAIANVQMYSIPSVLLCVRTVHLICIRQLTQTTYQDGG</sequence>
<gene>
    <name evidence="1" type="ORF">CHC_T00005489001</name>
</gene>
<dbReference type="AlphaFoldDB" id="R7QIU4"/>
<accession>R7QIU4</accession>
<dbReference type="KEGG" id="ccp:CHC_T00005489001"/>
<name>R7QIU4_CHOCR</name>
<dbReference type="EMBL" id="HG001832">
    <property type="protein sequence ID" value="CDF37345.1"/>
    <property type="molecule type" value="Genomic_DNA"/>
</dbReference>
<protein>
    <submittedName>
        <fullName evidence="1">Uncharacterized protein</fullName>
    </submittedName>
</protein>
<dbReference type="RefSeq" id="XP_005717164.1">
    <property type="nucleotide sequence ID" value="XM_005717107.1"/>
</dbReference>
<organism evidence="1 2">
    <name type="scientific">Chondrus crispus</name>
    <name type="common">Carrageen Irish moss</name>
    <name type="synonym">Polymorpha crispa</name>
    <dbReference type="NCBI Taxonomy" id="2769"/>
    <lineage>
        <taxon>Eukaryota</taxon>
        <taxon>Rhodophyta</taxon>
        <taxon>Florideophyceae</taxon>
        <taxon>Rhodymeniophycidae</taxon>
        <taxon>Gigartinales</taxon>
        <taxon>Gigartinaceae</taxon>
        <taxon>Chondrus</taxon>
    </lineage>
</organism>
<evidence type="ECO:0000313" key="2">
    <source>
        <dbReference type="Proteomes" id="UP000012073"/>
    </source>
</evidence>
<keyword evidence="2" id="KW-1185">Reference proteome</keyword>